<accession>A0ABZ1WDE3</accession>
<name>A0ABZ1WDE3_9ACTN</name>
<reference evidence="3 4" key="1">
    <citation type="submission" date="2022-10" db="EMBL/GenBank/DDBJ databases">
        <title>The complete genomes of actinobacterial strains from the NBC collection.</title>
        <authorList>
            <person name="Joergensen T.S."/>
            <person name="Alvarez Arevalo M."/>
            <person name="Sterndorff E.B."/>
            <person name="Faurdal D."/>
            <person name="Vuksanovic O."/>
            <person name="Mourched A.-S."/>
            <person name="Charusanti P."/>
            <person name="Shaw S."/>
            <person name="Blin K."/>
            <person name="Weber T."/>
        </authorList>
    </citation>
    <scope>NUCLEOTIDE SEQUENCE [LARGE SCALE GENOMIC DNA]</scope>
    <source>
        <strain evidence="3 4">NBC_01247</strain>
    </source>
</reference>
<evidence type="ECO:0000313" key="4">
    <source>
        <dbReference type="Proteomes" id="UP001432014"/>
    </source>
</evidence>
<keyword evidence="1" id="KW-0732">Signal</keyword>
<dbReference type="PROSITE" id="PS50093">
    <property type="entry name" value="PKD"/>
    <property type="match status" value="1"/>
</dbReference>
<feature type="chain" id="PRO_5047235873" evidence="1">
    <location>
        <begin position="29"/>
        <end position="505"/>
    </location>
</feature>
<evidence type="ECO:0000259" key="2">
    <source>
        <dbReference type="PROSITE" id="PS50093"/>
    </source>
</evidence>
<feature type="domain" description="PKD" evidence="2">
    <location>
        <begin position="73"/>
        <end position="121"/>
    </location>
</feature>
<sequence length="505" mass="50675">MRKVHPATVAVLAATAAVAVGFPVPAFAADQGGALPTQLNIWRDGYQGPVANAPTILASRQTTAGAAIVENVFDFGDGTAPQHLSDSSTRHTFAAPGRYTVTLTSRDAAGNTGAASQVVTVGSVYVPAAPVRLLDTRAGTGAPSAKVGPDGTVTLTVAGRGGVPATGVTAVVLNLTATNSTDATFVTAYASGAGRPTASNLNAAPGQTVPNQVTVPVGPDGRISLYNHVGTVDLIADLEGYYAPTSADPAAGTTIALGDARRVLDTRNGTGAPQARIHGGGVLTIKPTEWLSSTPPSGRSAAVLNLTVTGTTGTGFVAAYPGGSARPDTSTLNFTPGSTSSSLVTVPLGPDGTVNLYNSAGDSDLVADFQGFVATNSYPWGSTGYFTPAGPTRLLDTRDGTGGGPGRLLPGAWRTVRVAGVGGVPADVRAVLVNVTATDVVGTGHLRVAYAGMMTRDTSNLNYQDGQTVANATLVPVGSDGCIVLDNSYGASLNAVVDLLGYTTD</sequence>
<evidence type="ECO:0000313" key="3">
    <source>
        <dbReference type="EMBL" id="WUS58824.1"/>
    </source>
</evidence>
<dbReference type="EMBL" id="CP108482">
    <property type="protein sequence ID" value="WUS58824.1"/>
    <property type="molecule type" value="Genomic_DNA"/>
</dbReference>
<dbReference type="InterPro" id="IPR013783">
    <property type="entry name" value="Ig-like_fold"/>
</dbReference>
<dbReference type="Pfam" id="PF18911">
    <property type="entry name" value="PKD_4"/>
    <property type="match status" value="1"/>
</dbReference>
<dbReference type="InterPro" id="IPR000601">
    <property type="entry name" value="PKD_dom"/>
</dbReference>
<evidence type="ECO:0000256" key="1">
    <source>
        <dbReference type="SAM" id="SignalP"/>
    </source>
</evidence>
<dbReference type="Proteomes" id="UP001432014">
    <property type="component" value="Chromosome"/>
</dbReference>
<organism evidence="3 4">
    <name type="scientific">Kitasatospora herbaricolor</name>
    <dbReference type="NCBI Taxonomy" id="68217"/>
    <lineage>
        <taxon>Bacteria</taxon>
        <taxon>Bacillati</taxon>
        <taxon>Actinomycetota</taxon>
        <taxon>Actinomycetes</taxon>
        <taxon>Kitasatosporales</taxon>
        <taxon>Streptomycetaceae</taxon>
        <taxon>Kitasatospora</taxon>
    </lineage>
</organism>
<gene>
    <name evidence="3" type="ORF">OG469_26945</name>
</gene>
<proteinExistence type="predicted"/>
<protein>
    <submittedName>
        <fullName evidence="3">PKD domain-containing protein</fullName>
    </submittedName>
</protein>
<dbReference type="InterPro" id="IPR022409">
    <property type="entry name" value="PKD/Chitinase_dom"/>
</dbReference>
<dbReference type="SMART" id="SM00089">
    <property type="entry name" value="PKD"/>
    <property type="match status" value="1"/>
</dbReference>
<dbReference type="RefSeq" id="WP_329495000.1">
    <property type="nucleotide sequence ID" value="NZ_CP108460.1"/>
</dbReference>
<dbReference type="SUPFAM" id="SSF49299">
    <property type="entry name" value="PKD domain"/>
    <property type="match status" value="1"/>
</dbReference>
<feature type="signal peptide" evidence="1">
    <location>
        <begin position="1"/>
        <end position="28"/>
    </location>
</feature>
<dbReference type="InterPro" id="IPR035986">
    <property type="entry name" value="PKD_dom_sf"/>
</dbReference>
<dbReference type="CDD" id="cd00146">
    <property type="entry name" value="PKD"/>
    <property type="match status" value="1"/>
</dbReference>
<dbReference type="Gene3D" id="2.60.40.10">
    <property type="entry name" value="Immunoglobulins"/>
    <property type="match status" value="1"/>
</dbReference>
<keyword evidence="4" id="KW-1185">Reference proteome</keyword>